<dbReference type="Gene3D" id="3.40.630.30">
    <property type="match status" value="1"/>
</dbReference>
<evidence type="ECO:0000313" key="2">
    <source>
        <dbReference type="EMBL" id="UOQ49657.1"/>
    </source>
</evidence>
<dbReference type="Pfam" id="PF13302">
    <property type="entry name" value="Acetyltransf_3"/>
    <property type="match status" value="1"/>
</dbReference>
<protein>
    <submittedName>
        <fullName evidence="2">GNAT family N-acetyltransferase</fullName>
    </submittedName>
</protein>
<dbReference type="InterPro" id="IPR016181">
    <property type="entry name" value="Acyl_CoA_acyltransferase"/>
</dbReference>
<dbReference type="RefSeq" id="WP_244722208.1">
    <property type="nucleotide sequence ID" value="NZ_CP095072.1"/>
</dbReference>
<proteinExistence type="predicted"/>
<organism evidence="2 3">
    <name type="scientific">Gracilibacillus caseinilyticus</name>
    <dbReference type="NCBI Taxonomy" id="2932256"/>
    <lineage>
        <taxon>Bacteria</taxon>
        <taxon>Bacillati</taxon>
        <taxon>Bacillota</taxon>
        <taxon>Bacilli</taxon>
        <taxon>Bacillales</taxon>
        <taxon>Bacillaceae</taxon>
        <taxon>Gracilibacillus</taxon>
    </lineage>
</organism>
<evidence type="ECO:0000259" key="1">
    <source>
        <dbReference type="PROSITE" id="PS51186"/>
    </source>
</evidence>
<sequence>MTKYLEPTPWDKRNFHIDTYQLNEYSEAALAETKKREGHFTIKVDPFADTANLKKYGFYYADTLIEPIGKKDKLIRVDQENIRFTRDFRKEDILDIAEEAFAGGRFHRDFHIPNHMADTRYRNWVNDLIDKDLILALELNGSMAGFFAYQNDQILLLAMHRNYRGKGLATAFASSCVQEQFRLTGHDTLRTSISPTNPASLNVFISLGFRLNGAVDVYHKLNGTLPDGG</sequence>
<dbReference type="Proteomes" id="UP000831782">
    <property type="component" value="Chromosome"/>
</dbReference>
<dbReference type="SUPFAM" id="SSF55729">
    <property type="entry name" value="Acyl-CoA N-acyltransferases (Nat)"/>
    <property type="match status" value="1"/>
</dbReference>
<accession>A0ABY4EZ25</accession>
<reference evidence="2 3" key="1">
    <citation type="submission" date="2022-04" db="EMBL/GenBank/DDBJ databases">
        <title>Gracilibacillus sp. isolated from saltern.</title>
        <authorList>
            <person name="Won M."/>
            <person name="Lee C.-M."/>
            <person name="Woen H.-Y."/>
            <person name="Kwon S.-W."/>
        </authorList>
    </citation>
    <scope>NUCLEOTIDE SEQUENCE [LARGE SCALE GENOMIC DNA]</scope>
    <source>
        <strain evidence="2 3">SSWR10-1</strain>
    </source>
</reference>
<evidence type="ECO:0000313" key="3">
    <source>
        <dbReference type="Proteomes" id="UP000831782"/>
    </source>
</evidence>
<dbReference type="EMBL" id="CP095072">
    <property type="protein sequence ID" value="UOQ49657.1"/>
    <property type="molecule type" value="Genomic_DNA"/>
</dbReference>
<feature type="domain" description="N-acetyltransferase" evidence="1">
    <location>
        <begin position="80"/>
        <end position="226"/>
    </location>
</feature>
<name>A0ABY4EZ25_9BACI</name>
<keyword evidence="3" id="KW-1185">Reference proteome</keyword>
<dbReference type="InterPro" id="IPR000182">
    <property type="entry name" value="GNAT_dom"/>
</dbReference>
<gene>
    <name evidence="2" type="ORF">MUN88_06135</name>
</gene>
<dbReference type="PROSITE" id="PS51186">
    <property type="entry name" value="GNAT"/>
    <property type="match status" value="1"/>
</dbReference>